<dbReference type="SUPFAM" id="SSF52540">
    <property type="entry name" value="P-loop containing nucleoside triphosphate hydrolases"/>
    <property type="match status" value="1"/>
</dbReference>
<evidence type="ECO:0000313" key="4">
    <source>
        <dbReference type="Proteomes" id="UP001597114"/>
    </source>
</evidence>
<dbReference type="EMBL" id="JBHUCO010000002">
    <property type="protein sequence ID" value="MFD1516352.1"/>
    <property type="molecule type" value="Genomic_DNA"/>
</dbReference>
<keyword evidence="3" id="KW-0131">Cell cycle</keyword>
<evidence type="ECO:0000256" key="1">
    <source>
        <dbReference type="SAM" id="MobiDB-lite"/>
    </source>
</evidence>
<feature type="transmembrane region" description="Helical" evidence="2">
    <location>
        <begin position="129"/>
        <end position="154"/>
    </location>
</feature>
<keyword evidence="2" id="KW-1133">Transmembrane helix</keyword>
<feature type="region of interest" description="Disordered" evidence="1">
    <location>
        <begin position="1"/>
        <end position="20"/>
    </location>
</feature>
<organism evidence="3 4">
    <name type="scientific">Pseudonocardia yunnanensis</name>
    <dbReference type="NCBI Taxonomy" id="58107"/>
    <lineage>
        <taxon>Bacteria</taxon>
        <taxon>Bacillati</taxon>
        <taxon>Actinomycetota</taxon>
        <taxon>Actinomycetes</taxon>
        <taxon>Pseudonocardiales</taxon>
        <taxon>Pseudonocardiaceae</taxon>
        <taxon>Pseudonocardia</taxon>
    </lineage>
</organism>
<keyword evidence="2" id="KW-0472">Membrane</keyword>
<dbReference type="GO" id="GO:0051301">
    <property type="term" value="P:cell division"/>
    <property type="evidence" value="ECO:0007669"/>
    <property type="project" value="UniProtKB-KW"/>
</dbReference>
<comment type="caution">
    <text evidence="3">The sequence shown here is derived from an EMBL/GenBank/DDBJ whole genome shotgun (WGS) entry which is preliminary data.</text>
</comment>
<keyword evidence="3" id="KW-0132">Cell division</keyword>
<evidence type="ECO:0000256" key="2">
    <source>
        <dbReference type="SAM" id="Phobius"/>
    </source>
</evidence>
<dbReference type="InterPro" id="IPR027417">
    <property type="entry name" value="P-loop_NTPase"/>
</dbReference>
<gene>
    <name evidence="3" type="ORF">ACFSJD_02570</name>
</gene>
<keyword evidence="2" id="KW-0812">Transmembrane</keyword>
<feature type="region of interest" description="Disordered" evidence="1">
    <location>
        <begin position="695"/>
        <end position="714"/>
    </location>
</feature>
<proteinExistence type="predicted"/>
<accession>A0ABW4EN93</accession>
<evidence type="ECO:0000313" key="3">
    <source>
        <dbReference type="EMBL" id="MFD1516352.1"/>
    </source>
</evidence>
<reference evidence="4" key="1">
    <citation type="journal article" date="2019" name="Int. J. Syst. Evol. Microbiol.">
        <title>The Global Catalogue of Microorganisms (GCM) 10K type strain sequencing project: providing services to taxonomists for standard genome sequencing and annotation.</title>
        <authorList>
            <consortium name="The Broad Institute Genomics Platform"/>
            <consortium name="The Broad Institute Genome Sequencing Center for Infectious Disease"/>
            <person name="Wu L."/>
            <person name="Ma J."/>
        </authorList>
    </citation>
    <scope>NUCLEOTIDE SEQUENCE [LARGE SCALE GENOMIC DNA]</scope>
    <source>
        <strain evidence="4">CCM 7043</strain>
    </source>
</reference>
<keyword evidence="4" id="KW-1185">Reference proteome</keyword>
<feature type="compositionally biased region" description="Basic and acidic residues" evidence="1">
    <location>
        <begin position="704"/>
        <end position="714"/>
    </location>
</feature>
<dbReference type="Gene3D" id="3.40.50.300">
    <property type="entry name" value="P-loop containing nucleotide triphosphate hydrolases"/>
    <property type="match status" value="1"/>
</dbReference>
<sequence>MTIAIRDNDHDGNGDGRRPAVIEGEVLPAPRQRRIIDATTTVRRNSVAVITTAAAHPHTRRTLATGLTVAQGFESWGKRAWDGSTMGTYRRAIRAAEAAGDRQALAEWLDRKERAGLMRHKRLMDAPKLAFGIVKAVGGALIGLVGLVLVLAIVAQLSGVGSFLGVLAGVLALIGFIAAAIAFLWTPLLAALPALIVVAAYREGKRRGKAPAWAATSSDADVDVTIDETTIAAALAALRIPQITDYLKAGTPLQFLTPARVDGRGTHAVIRLPIGVPAEKIAKRRLDLATGLHRQAKEVWPTTGSEAGILDLWVADKGALAEGAGRYPLLEAGLTDVFKGVPAGKSLRGEPITAPLMERNTITGGQPGQGKSASARVLMVGAALDPTAELQIFVPDTNFDFEVFKPRCSRYVMGAEDEKIAEILAHLRELHADVQHRGQILVDHETAAVTRELANRGIGLHPKFALIEEAHVAIQHPTHGKEIAQLLVDIVKLGRKRGIHLIVSTQAPTKDSMPRDVTRNCSNGIAFAVGDHVANDGLLGQGAYRAGHRATELIPGTDRGTAVVKGFTGARSEILQWYFLSVDEGNDDVTPLITRALDAIARRGKGLPGADRPAPVVERVDHLADIADVLAGEKRMRTVELLSRLGEHNRNTYGTWDASKLTAVLAGEDIRTVKVQGVMCVRAADVHERLADRLLDAEPDTDGDDKAIEDANDR</sequence>
<protein>
    <submittedName>
        <fullName evidence="3">Cell division protein FtsK</fullName>
    </submittedName>
</protein>
<name>A0ABW4EN93_9PSEU</name>
<dbReference type="RefSeq" id="WP_344723179.1">
    <property type="nucleotide sequence ID" value="NZ_BAAAUS010000017.1"/>
</dbReference>
<dbReference type="Proteomes" id="UP001597114">
    <property type="component" value="Unassembled WGS sequence"/>
</dbReference>
<feature type="transmembrane region" description="Helical" evidence="2">
    <location>
        <begin position="166"/>
        <end position="199"/>
    </location>
</feature>